<name>A0A6P1CR72_9NOCA</name>
<gene>
    <name evidence="2" type="ORF">GV791_17795</name>
</gene>
<dbReference type="AlphaFoldDB" id="A0A6P1CR72"/>
<dbReference type="RefSeq" id="WP_163845688.1">
    <property type="nucleotide sequence ID" value="NZ_JAAGVB010000027.1"/>
</dbReference>
<sequence length="337" mass="35173">MSTNPHADHSAHHAHNAQAGHADHAVHNAPATTAGHANHGDHAGHANHAPAAGEIHGDHNAHSASAGPSANHGDHAAHSAHAPTGHAATHGDHAAHGAPEFPGGLLITQDGYTLELADTILQPGDVDFRFRIIGPDGRPVTAYSPIHDKELHLIVVPRELTGFWHVHPELAADGTWSVRLNLPAAGAYRVFTDIAPQALGKTITLGADLAVAGEYAPHQVPEPVRTYHVDGYEVELTGDLSTGAGSLLTLTVRKDGAPVTDLQPYLAAYGHLVVIRAGDLAYVHVHPNGEPGDGITAPGPEVSFHTAVPGPGTYRLFLDFKHGDTVRTAAFTLRTAG</sequence>
<feature type="compositionally biased region" description="Low complexity" evidence="1">
    <location>
        <begin position="79"/>
        <end position="88"/>
    </location>
</feature>
<protein>
    <recommendedName>
        <fullName evidence="4">Secreted protein</fullName>
    </recommendedName>
</protein>
<reference evidence="2 3" key="1">
    <citation type="submission" date="2020-01" db="EMBL/GenBank/DDBJ databases">
        <title>Genetics and antimicrobial susceptibilities of Nocardia species isolated from the soil; a comparison with species isolated from humans.</title>
        <authorList>
            <person name="Carrasco G."/>
            <person name="Monzon S."/>
            <person name="Sansegundo M."/>
            <person name="Garcia E."/>
            <person name="Garrido N."/>
            <person name="Medina M.J."/>
            <person name="Villalon P."/>
            <person name="Ramirez-Arocha A.C."/>
            <person name="Jimenez P."/>
            <person name="Cuesta I."/>
            <person name="Valdezate S."/>
        </authorList>
    </citation>
    <scope>NUCLEOTIDE SEQUENCE [LARGE SCALE GENOMIC DNA]</scope>
    <source>
        <strain evidence="2 3">CNM20110626</strain>
    </source>
</reference>
<dbReference type="Proteomes" id="UP000471166">
    <property type="component" value="Unassembled WGS sequence"/>
</dbReference>
<organism evidence="2 3">
    <name type="scientific">Nocardia cyriacigeorgica</name>
    <dbReference type="NCBI Taxonomy" id="135487"/>
    <lineage>
        <taxon>Bacteria</taxon>
        <taxon>Bacillati</taxon>
        <taxon>Actinomycetota</taxon>
        <taxon>Actinomycetes</taxon>
        <taxon>Mycobacteriales</taxon>
        <taxon>Nocardiaceae</taxon>
        <taxon>Nocardia</taxon>
    </lineage>
</organism>
<feature type="compositionally biased region" description="Basic and acidic residues" evidence="1">
    <location>
        <begin position="1"/>
        <end position="11"/>
    </location>
</feature>
<evidence type="ECO:0000256" key="1">
    <source>
        <dbReference type="SAM" id="MobiDB-lite"/>
    </source>
</evidence>
<dbReference type="EMBL" id="JAAGVB010000027">
    <property type="protein sequence ID" value="NEW34397.1"/>
    <property type="molecule type" value="Genomic_DNA"/>
</dbReference>
<proteinExistence type="predicted"/>
<evidence type="ECO:0008006" key="4">
    <source>
        <dbReference type="Google" id="ProtNLM"/>
    </source>
</evidence>
<evidence type="ECO:0000313" key="3">
    <source>
        <dbReference type="Proteomes" id="UP000471166"/>
    </source>
</evidence>
<feature type="region of interest" description="Disordered" evidence="1">
    <location>
        <begin position="1"/>
        <end position="102"/>
    </location>
</feature>
<comment type="caution">
    <text evidence="2">The sequence shown here is derived from an EMBL/GenBank/DDBJ whole genome shotgun (WGS) entry which is preliminary data.</text>
</comment>
<accession>A0A6P1CR72</accession>
<evidence type="ECO:0000313" key="2">
    <source>
        <dbReference type="EMBL" id="NEW34397.1"/>
    </source>
</evidence>